<keyword evidence="8" id="KW-1185">Reference proteome</keyword>
<dbReference type="SUPFAM" id="SSF51206">
    <property type="entry name" value="cAMP-binding domain-like"/>
    <property type="match status" value="1"/>
</dbReference>
<dbReference type="InterPro" id="IPR011009">
    <property type="entry name" value="Kinase-like_dom_sf"/>
</dbReference>
<dbReference type="Gene3D" id="2.60.120.10">
    <property type="entry name" value="Jelly Rolls"/>
    <property type="match status" value="1"/>
</dbReference>
<feature type="region of interest" description="Disordered" evidence="4">
    <location>
        <begin position="533"/>
        <end position="555"/>
    </location>
</feature>
<dbReference type="SUPFAM" id="SSF56112">
    <property type="entry name" value="Protein kinase-like (PK-like)"/>
    <property type="match status" value="1"/>
</dbReference>
<feature type="compositionally biased region" description="Polar residues" evidence="4">
    <location>
        <begin position="534"/>
        <end position="548"/>
    </location>
</feature>
<keyword evidence="2 3" id="KW-0067">ATP-binding</keyword>
<organism evidence="7 8">
    <name type="scientific">Volvox africanus</name>
    <dbReference type="NCBI Taxonomy" id="51714"/>
    <lineage>
        <taxon>Eukaryota</taxon>
        <taxon>Viridiplantae</taxon>
        <taxon>Chlorophyta</taxon>
        <taxon>core chlorophytes</taxon>
        <taxon>Chlorophyceae</taxon>
        <taxon>CS clade</taxon>
        <taxon>Chlamydomonadales</taxon>
        <taxon>Volvocaceae</taxon>
        <taxon>Volvox</taxon>
    </lineage>
</organism>
<evidence type="ECO:0000256" key="2">
    <source>
        <dbReference type="ARBA" id="ARBA00022840"/>
    </source>
</evidence>
<feature type="compositionally biased region" description="Low complexity" evidence="4">
    <location>
        <begin position="17"/>
        <end position="26"/>
    </location>
</feature>
<dbReference type="InterPro" id="IPR018490">
    <property type="entry name" value="cNMP-bd_dom_sf"/>
</dbReference>
<evidence type="ECO:0000259" key="6">
    <source>
        <dbReference type="PROSITE" id="PS50042"/>
    </source>
</evidence>
<evidence type="ECO:0000256" key="1">
    <source>
        <dbReference type="ARBA" id="ARBA00022741"/>
    </source>
</evidence>
<comment type="caution">
    <text evidence="7">The sequence shown here is derived from an EMBL/GenBank/DDBJ whole genome shotgun (WGS) entry which is preliminary data.</text>
</comment>
<feature type="domain" description="Cyclic nucleotide-binding" evidence="6">
    <location>
        <begin position="786"/>
        <end position="816"/>
    </location>
</feature>
<gene>
    <name evidence="7" type="ORF">VaNZ11_014623</name>
</gene>
<dbReference type="Gene3D" id="3.30.200.20">
    <property type="entry name" value="Phosphorylase Kinase, domain 1"/>
    <property type="match status" value="1"/>
</dbReference>
<evidence type="ECO:0000259" key="5">
    <source>
        <dbReference type="PROSITE" id="PS50011"/>
    </source>
</evidence>
<protein>
    <recommendedName>
        <fullName evidence="9">cGMP-dependent protein kinase</fullName>
    </recommendedName>
</protein>
<dbReference type="PROSITE" id="PS50042">
    <property type="entry name" value="CNMP_BINDING_3"/>
    <property type="match status" value="1"/>
</dbReference>
<keyword evidence="1 3" id="KW-0547">Nucleotide-binding</keyword>
<name>A0ABQ5SK16_9CHLO</name>
<dbReference type="SMART" id="SM00220">
    <property type="entry name" value="S_TKc"/>
    <property type="match status" value="1"/>
</dbReference>
<evidence type="ECO:0008006" key="9">
    <source>
        <dbReference type="Google" id="ProtNLM"/>
    </source>
</evidence>
<dbReference type="PROSITE" id="PS00107">
    <property type="entry name" value="PROTEIN_KINASE_ATP"/>
    <property type="match status" value="1"/>
</dbReference>
<feature type="compositionally biased region" description="Low complexity" evidence="4">
    <location>
        <begin position="244"/>
        <end position="253"/>
    </location>
</feature>
<feature type="compositionally biased region" description="Basic and acidic residues" evidence="4">
    <location>
        <begin position="38"/>
        <end position="52"/>
    </location>
</feature>
<feature type="region of interest" description="Disordered" evidence="4">
    <location>
        <begin position="17"/>
        <end position="52"/>
    </location>
</feature>
<evidence type="ECO:0000313" key="7">
    <source>
        <dbReference type="EMBL" id="GLI69971.1"/>
    </source>
</evidence>
<sequence length="1273" mass="129356">MKWLKFLKAARKRALEGGAETGAADDGSPHKHSKRRSMQHDRKERTSIEQWHEARKNRTSIDICTAFNVTTTERLSVCKAGITLLINRTYIVIKHLGSGSSGQVKLAFNLRSKKLVAIKAVRKASCGGVGSHGMLGARDARSYDGRNSHGSLGGGGGLTASHTVGVLTCGLGASSCGPAGGGGNGGGGRGWRSITPSSFLLRRSNSSGLGSSIANGSSIRGRSPPASSPSPPPLRCYPGTQNTSAGGDAAASSEAEDVSGPVEDFVREIAILKRLSHPNIVQLVEVIDDPGSDCLLLVMGYVEGSTLQPQQVQPGRWRTVPEELVWRYTRDVLCGLEYLHCHGVVHGDLKPANFIQESLTGVVRILDFGSAVLHGRVVGEEGLRGAHVPMSCTPGFRSPESLAAGYRPSFELDMWALGVCLYLWTFGELPFKGSAPFVVYENIRSAPLVIPTITRISLQLTDLMTRLLDKNPATRMTVHEAVVHPWTTAQGLAPLRTPSPHVMAARVQLGIHLASTAVTGSQAARGSAAFLEATSENPDQQKQESWPQGPTHVDDHRCTATATAAVGAAMTENASSLMLRQPAGSAAGTGNAVPTPPLLSCSSSSANLSTSVADAAAAAADVLLDPVRRGSTPVPAAAAAPSAGPDGPMELWTAAAAAAAAPLPQPAATDRPWRMSVTTTPTVQSPARSLTGMAATSYMSPTALSPFAGWPMPRIAESGSTGNTGSLSPGLAVAIAAGGSTGMRRNSSEVWELRRSVTDEELQAAISSCCDPNGSAAVLMESIFSEVTFPAKQQIICAGDSLDRIYLITAGEVEIYHDLMQDGPDAPCPHKPIIEGLSDPESELDDPGAFLNIRLPGSNVPQLERLSTGLLNITAGGDRSNHGVSHAAAAMAAAFGSAAGGNVPSPGPSAPASASGYTPAPPLVASPCVTGTGAYVGSSATRAANSSRATLTGLGIGVAAAAGGKGSGGREPSGSSIGLFSRAGTQTGHLIVALKGPGDSLGFAGMLPGGSSSGGGAAASPWTPGVGGAATRQPVWSANVRARTQVTAFVASIESLHKLARAHPQVEPLLQQMAVQQETDLAVAEAMRSLRLVGGAIARGAAAATTSTAAGASASESAGPPSASAGASASVAASGNAADIVTAVMPGAVGAAASVAHVGGAGAGGGVSSEGECESCGTRAVGGTELMAEESPGGVMPQMLVASMPEWSRQPSNSLAEQKIACGTWSSVVGGGGSTSTVTITGAGGAGVTYGMVESNDNVEDFEDVVMISSEIL</sequence>
<feature type="region of interest" description="Disordered" evidence="4">
    <location>
        <begin position="211"/>
        <end position="257"/>
    </location>
</feature>
<feature type="domain" description="Protein kinase" evidence="5">
    <location>
        <begin position="90"/>
        <end position="487"/>
    </location>
</feature>
<proteinExistence type="predicted"/>
<dbReference type="PANTHER" id="PTHR24346:SF77">
    <property type="entry name" value="SERINE THREONINE PROTEIN KINASE"/>
    <property type="match status" value="1"/>
</dbReference>
<dbReference type="InterPro" id="IPR000595">
    <property type="entry name" value="cNMP-bd_dom"/>
</dbReference>
<feature type="compositionally biased region" description="Pro residues" evidence="4">
    <location>
        <begin position="226"/>
        <end position="235"/>
    </location>
</feature>
<dbReference type="InterPro" id="IPR017441">
    <property type="entry name" value="Protein_kinase_ATP_BS"/>
</dbReference>
<accession>A0ABQ5SK16</accession>
<feature type="binding site" evidence="3">
    <location>
        <position position="123"/>
    </location>
    <ligand>
        <name>ATP</name>
        <dbReference type="ChEBI" id="CHEBI:30616"/>
    </ligand>
</feature>
<dbReference type="Gene3D" id="1.10.510.10">
    <property type="entry name" value="Transferase(Phosphotransferase) domain 1"/>
    <property type="match status" value="1"/>
</dbReference>
<dbReference type="PROSITE" id="PS50011">
    <property type="entry name" value="PROTEIN_KINASE_DOM"/>
    <property type="match status" value="1"/>
</dbReference>
<dbReference type="PANTHER" id="PTHR24346">
    <property type="entry name" value="MAP/MICROTUBULE AFFINITY-REGULATING KINASE"/>
    <property type="match status" value="1"/>
</dbReference>
<dbReference type="InterPro" id="IPR014710">
    <property type="entry name" value="RmlC-like_jellyroll"/>
</dbReference>
<evidence type="ECO:0000313" key="8">
    <source>
        <dbReference type="Proteomes" id="UP001165090"/>
    </source>
</evidence>
<feature type="compositionally biased region" description="Low complexity" evidence="4">
    <location>
        <begin position="211"/>
        <end position="225"/>
    </location>
</feature>
<dbReference type="InterPro" id="IPR000719">
    <property type="entry name" value="Prot_kinase_dom"/>
</dbReference>
<dbReference type="Proteomes" id="UP001165090">
    <property type="component" value="Unassembled WGS sequence"/>
</dbReference>
<dbReference type="EMBL" id="BSDZ01000089">
    <property type="protein sequence ID" value="GLI69971.1"/>
    <property type="molecule type" value="Genomic_DNA"/>
</dbReference>
<dbReference type="Pfam" id="PF00069">
    <property type="entry name" value="Pkinase"/>
    <property type="match status" value="1"/>
</dbReference>
<reference evidence="7 8" key="1">
    <citation type="journal article" date="2023" name="IScience">
        <title>Expanded male sex-determining region conserved during the evolution of homothallism in the green alga Volvox.</title>
        <authorList>
            <person name="Yamamoto K."/>
            <person name="Matsuzaki R."/>
            <person name="Mahakham W."/>
            <person name="Heman W."/>
            <person name="Sekimoto H."/>
            <person name="Kawachi M."/>
            <person name="Minakuchi Y."/>
            <person name="Toyoda A."/>
            <person name="Nozaki H."/>
        </authorList>
    </citation>
    <scope>NUCLEOTIDE SEQUENCE [LARGE SCALE GENOMIC DNA]</scope>
    <source>
        <strain evidence="7 8">NIES-4468</strain>
    </source>
</reference>
<evidence type="ECO:0000256" key="3">
    <source>
        <dbReference type="PROSITE-ProRule" id="PRU10141"/>
    </source>
</evidence>
<evidence type="ECO:0000256" key="4">
    <source>
        <dbReference type="SAM" id="MobiDB-lite"/>
    </source>
</evidence>